<dbReference type="Proteomes" id="UP000272942">
    <property type="component" value="Unassembled WGS sequence"/>
</dbReference>
<evidence type="ECO:0000313" key="1">
    <source>
        <dbReference type="EMBL" id="VDP94096.1"/>
    </source>
</evidence>
<dbReference type="AlphaFoldDB" id="A0A3P8LDR7"/>
<keyword evidence="2" id="KW-1185">Reference proteome</keyword>
<evidence type="ECO:0000313" key="2">
    <source>
        <dbReference type="Proteomes" id="UP000272942"/>
    </source>
</evidence>
<gene>
    <name evidence="1" type="ORF">ECPE_LOCUS16823</name>
</gene>
<protein>
    <submittedName>
        <fullName evidence="1">Uncharacterized protein</fullName>
    </submittedName>
</protein>
<organism evidence="1 2">
    <name type="scientific">Echinostoma caproni</name>
    <dbReference type="NCBI Taxonomy" id="27848"/>
    <lineage>
        <taxon>Eukaryota</taxon>
        <taxon>Metazoa</taxon>
        <taxon>Spiralia</taxon>
        <taxon>Lophotrochozoa</taxon>
        <taxon>Platyhelminthes</taxon>
        <taxon>Trematoda</taxon>
        <taxon>Digenea</taxon>
        <taxon>Plagiorchiida</taxon>
        <taxon>Echinostomata</taxon>
        <taxon>Echinostomatoidea</taxon>
        <taxon>Echinostomatidae</taxon>
        <taxon>Echinostoma</taxon>
    </lineage>
</organism>
<name>A0A3P8LDR7_9TREM</name>
<accession>A0A3P8LDR7</accession>
<proteinExistence type="predicted"/>
<dbReference type="EMBL" id="UZAN01066078">
    <property type="protein sequence ID" value="VDP94096.1"/>
    <property type="molecule type" value="Genomic_DNA"/>
</dbReference>
<reference evidence="1 2" key="1">
    <citation type="submission" date="2018-11" db="EMBL/GenBank/DDBJ databases">
        <authorList>
            <consortium name="Pathogen Informatics"/>
        </authorList>
    </citation>
    <scope>NUCLEOTIDE SEQUENCE [LARGE SCALE GENOMIC DNA]</scope>
    <source>
        <strain evidence="1 2">Egypt</strain>
    </source>
</reference>
<sequence>MVNEEVGPDGAGTGKEIRPARNAITEAAAYFRSIVLPTYNDQLPPSIQFTRNASQLVFHIRNVIVLSQIAVWAT</sequence>